<keyword evidence="3" id="KW-1185">Reference proteome</keyword>
<evidence type="ECO:0000256" key="1">
    <source>
        <dbReference type="SAM" id="Phobius"/>
    </source>
</evidence>
<sequence>MNHLSCPFIFIIIITIIVANSVQNIYSDVFLSSRDNRYSVTAVIVVIYGCCSVAEITHFQTQQGGQRKASNIEAVVKEGWTTITLHNVVLLRMTNNGQLRLL</sequence>
<proteinExistence type="predicted"/>
<dbReference type="EMBL" id="JAINUG010000042">
    <property type="protein sequence ID" value="KAJ8406818.1"/>
    <property type="molecule type" value="Genomic_DNA"/>
</dbReference>
<keyword evidence="1" id="KW-0472">Membrane</keyword>
<accession>A0AAD7SR94</accession>
<evidence type="ECO:0000313" key="2">
    <source>
        <dbReference type="EMBL" id="KAJ8406818.1"/>
    </source>
</evidence>
<organism evidence="2 3">
    <name type="scientific">Aldrovandia affinis</name>
    <dbReference type="NCBI Taxonomy" id="143900"/>
    <lineage>
        <taxon>Eukaryota</taxon>
        <taxon>Metazoa</taxon>
        <taxon>Chordata</taxon>
        <taxon>Craniata</taxon>
        <taxon>Vertebrata</taxon>
        <taxon>Euteleostomi</taxon>
        <taxon>Actinopterygii</taxon>
        <taxon>Neopterygii</taxon>
        <taxon>Teleostei</taxon>
        <taxon>Notacanthiformes</taxon>
        <taxon>Halosauridae</taxon>
        <taxon>Aldrovandia</taxon>
    </lineage>
</organism>
<keyword evidence="1" id="KW-1133">Transmembrane helix</keyword>
<dbReference type="AlphaFoldDB" id="A0AAD7SR94"/>
<gene>
    <name evidence="2" type="ORF">AAFF_G00297340</name>
</gene>
<feature type="transmembrane region" description="Helical" evidence="1">
    <location>
        <begin position="38"/>
        <end position="59"/>
    </location>
</feature>
<dbReference type="Proteomes" id="UP001221898">
    <property type="component" value="Unassembled WGS sequence"/>
</dbReference>
<comment type="caution">
    <text evidence="2">The sequence shown here is derived from an EMBL/GenBank/DDBJ whole genome shotgun (WGS) entry which is preliminary data.</text>
</comment>
<name>A0AAD7SR94_9TELE</name>
<evidence type="ECO:0000313" key="3">
    <source>
        <dbReference type="Proteomes" id="UP001221898"/>
    </source>
</evidence>
<reference evidence="2" key="1">
    <citation type="journal article" date="2023" name="Science">
        <title>Genome structures resolve the early diversification of teleost fishes.</title>
        <authorList>
            <person name="Parey E."/>
            <person name="Louis A."/>
            <person name="Montfort J."/>
            <person name="Bouchez O."/>
            <person name="Roques C."/>
            <person name="Iampietro C."/>
            <person name="Lluch J."/>
            <person name="Castinel A."/>
            <person name="Donnadieu C."/>
            <person name="Desvignes T."/>
            <person name="Floi Bucao C."/>
            <person name="Jouanno E."/>
            <person name="Wen M."/>
            <person name="Mejri S."/>
            <person name="Dirks R."/>
            <person name="Jansen H."/>
            <person name="Henkel C."/>
            <person name="Chen W.J."/>
            <person name="Zahm M."/>
            <person name="Cabau C."/>
            <person name="Klopp C."/>
            <person name="Thompson A.W."/>
            <person name="Robinson-Rechavi M."/>
            <person name="Braasch I."/>
            <person name="Lecointre G."/>
            <person name="Bobe J."/>
            <person name="Postlethwait J.H."/>
            <person name="Berthelot C."/>
            <person name="Roest Crollius H."/>
            <person name="Guiguen Y."/>
        </authorList>
    </citation>
    <scope>NUCLEOTIDE SEQUENCE</scope>
    <source>
        <strain evidence="2">NC1722</strain>
    </source>
</reference>
<keyword evidence="1" id="KW-0812">Transmembrane</keyword>
<feature type="transmembrane region" description="Helical" evidence="1">
    <location>
        <begin position="7"/>
        <end position="26"/>
    </location>
</feature>
<protein>
    <submittedName>
        <fullName evidence="2">Uncharacterized protein</fullName>
    </submittedName>
</protein>